<dbReference type="AlphaFoldDB" id="A0A7Y9S0F3"/>
<dbReference type="SUPFAM" id="SSF51905">
    <property type="entry name" value="FAD/NAD(P)-binding domain"/>
    <property type="match status" value="1"/>
</dbReference>
<dbReference type="Gene3D" id="3.50.50.60">
    <property type="entry name" value="FAD/NAD(P)-binding domain"/>
    <property type="match status" value="2"/>
</dbReference>
<dbReference type="PRINTS" id="PR00469">
    <property type="entry name" value="PNDRDTASEII"/>
</dbReference>
<dbReference type="Pfam" id="PF07992">
    <property type="entry name" value="Pyr_redox_2"/>
    <property type="match status" value="1"/>
</dbReference>
<evidence type="ECO:0000256" key="1">
    <source>
        <dbReference type="ARBA" id="ARBA00022630"/>
    </source>
</evidence>
<keyword evidence="1" id="KW-0285">Flavoprotein</keyword>
<feature type="domain" description="FAD/NAD(P)-binding" evidence="4">
    <location>
        <begin position="2"/>
        <end position="272"/>
    </location>
</feature>
<keyword evidence="6" id="KW-1185">Reference proteome</keyword>
<dbReference type="InterPro" id="IPR036188">
    <property type="entry name" value="FAD/NAD-bd_sf"/>
</dbReference>
<dbReference type="EMBL" id="JACCAA010000001">
    <property type="protein sequence ID" value="NYG58861.1"/>
    <property type="molecule type" value="Genomic_DNA"/>
</dbReference>
<evidence type="ECO:0000259" key="4">
    <source>
        <dbReference type="Pfam" id="PF07992"/>
    </source>
</evidence>
<keyword evidence="2" id="KW-0560">Oxidoreductase</keyword>
<protein>
    <submittedName>
        <fullName evidence="5">Thioredoxin reductase</fullName>
    </submittedName>
</protein>
<sequence>MYDVIIVGGGPAGLQAALTLGRMHKHALLLDSGAYRNGRVAHMHNFLTHDGTPPEKFRSEARAELAAYPTVEIRDAAVGAVEKVGDTFRVALGEEVLESRLVILATGVRDEMPAVPGLEDLWGTHAYACPFCHGHELSGRPIGILAGPAALHLVGLLAPIGSSVTVFSQGAELDAEQLAMLDRLGAVLRPEPVVGVSHAPEADEVAIALADRTVNVAGLFVGTGRFVQSAPFADQLGLDLLDSGCIAIDDFGRTSLDGVFAAGDLAHRPAFPMPMASVLNAAAAGQLAAVASVQQLLAAPPQK</sequence>
<evidence type="ECO:0000256" key="3">
    <source>
        <dbReference type="ARBA" id="ARBA00048132"/>
    </source>
</evidence>
<evidence type="ECO:0000256" key="2">
    <source>
        <dbReference type="ARBA" id="ARBA00023002"/>
    </source>
</evidence>
<dbReference type="PANTHER" id="PTHR48105">
    <property type="entry name" value="THIOREDOXIN REDUCTASE 1-RELATED-RELATED"/>
    <property type="match status" value="1"/>
</dbReference>
<comment type="caution">
    <text evidence="5">The sequence shown here is derived from an EMBL/GenBank/DDBJ whole genome shotgun (WGS) entry which is preliminary data.</text>
</comment>
<dbReference type="RefSeq" id="WP_179501983.1">
    <property type="nucleotide sequence ID" value="NZ_JACCAA010000001.1"/>
</dbReference>
<name>A0A7Y9S0F3_9ACTN</name>
<comment type="catalytic activity">
    <reaction evidence="3">
        <text>[thioredoxin]-dithiol + NADP(+) = [thioredoxin]-disulfide + NADPH + H(+)</text>
        <dbReference type="Rhea" id="RHEA:20345"/>
        <dbReference type="Rhea" id="RHEA-COMP:10698"/>
        <dbReference type="Rhea" id="RHEA-COMP:10700"/>
        <dbReference type="ChEBI" id="CHEBI:15378"/>
        <dbReference type="ChEBI" id="CHEBI:29950"/>
        <dbReference type="ChEBI" id="CHEBI:50058"/>
        <dbReference type="ChEBI" id="CHEBI:57783"/>
        <dbReference type="ChEBI" id="CHEBI:58349"/>
        <dbReference type="EC" id="1.8.1.9"/>
    </reaction>
</comment>
<dbReference type="SUPFAM" id="SSF51971">
    <property type="entry name" value="Nucleotide-binding domain"/>
    <property type="match status" value="1"/>
</dbReference>
<dbReference type="InterPro" id="IPR050097">
    <property type="entry name" value="Ferredoxin-NADP_redctase_2"/>
</dbReference>
<evidence type="ECO:0000313" key="5">
    <source>
        <dbReference type="EMBL" id="NYG58861.1"/>
    </source>
</evidence>
<dbReference type="Proteomes" id="UP000540656">
    <property type="component" value="Unassembled WGS sequence"/>
</dbReference>
<proteinExistence type="predicted"/>
<accession>A0A7Y9S0F3</accession>
<organism evidence="5 6">
    <name type="scientific">Nocardioides daedukensis</name>
    <dbReference type="NCBI Taxonomy" id="634462"/>
    <lineage>
        <taxon>Bacteria</taxon>
        <taxon>Bacillati</taxon>
        <taxon>Actinomycetota</taxon>
        <taxon>Actinomycetes</taxon>
        <taxon>Propionibacteriales</taxon>
        <taxon>Nocardioidaceae</taxon>
        <taxon>Nocardioides</taxon>
    </lineage>
</organism>
<evidence type="ECO:0000313" key="6">
    <source>
        <dbReference type="Proteomes" id="UP000540656"/>
    </source>
</evidence>
<dbReference type="PRINTS" id="PR00368">
    <property type="entry name" value="FADPNR"/>
</dbReference>
<reference evidence="5 6" key="1">
    <citation type="submission" date="2020-07" db="EMBL/GenBank/DDBJ databases">
        <title>Sequencing the genomes of 1000 actinobacteria strains.</title>
        <authorList>
            <person name="Klenk H.-P."/>
        </authorList>
    </citation>
    <scope>NUCLEOTIDE SEQUENCE [LARGE SCALE GENOMIC DNA]</scope>
    <source>
        <strain evidence="5 6">DSM 23819</strain>
    </source>
</reference>
<dbReference type="InterPro" id="IPR023753">
    <property type="entry name" value="FAD/NAD-binding_dom"/>
</dbReference>
<gene>
    <name evidence="5" type="ORF">BJ980_001784</name>
</gene>
<dbReference type="GO" id="GO:0004791">
    <property type="term" value="F:thioredoxin-disulfide reductase (NADPH) activity"/>
    <property type="evidence" value="ECO:0007669"/>
    <property type="project" value="UniProtKB-EC"/>
</dbReference>